<evidence type="ECO:0000313" key="2">
    <source>
        <dbReference type="Proteomes" id="UP000772181"/>
    </source>
</evidence>
<feature type="non-terminal residue" evidence="1">
    <location>
        <position position="64"/>
    </location>
</feature>
<proteinExistence type="predicted"/>
<dbReference type="AlphaFoldDB" id="A0A933LQ98"/>
<reference evidence="1" key="1">
    <citation type="submission" date="2020-07" db="EMBL/GenBank/DDBJ databases">
        <title>Huge and variable diversity of episymbiotic CPR bacteria and DPANN archaea in groundwater ecosystems.</title>
        <authorList>
            <person name="He C.Y."/>
            <person name="Keren R."/>
            <person name="Whittaker M."/>
            <person name="Farag I.F."/>
            <person name="Doudna J."/>
            <person name="Cate J.H.D."/>
            <person name="Banfield J.F."/>
        </authorList>
    </citation>
    <scope>NUCLEOTIDE SEQUENCE</scope>
    <source>
        <strain evidence="1">NC_groundwater_1482_Ag_S-0.65um_47_24</strain>
    </source>
</reference>
<dbReference type="SUPFAM" id="SSF51338">
    <property type="entry name" value="Composite domain of metallo-dependent hydrolases"/>
    <property type="match status" value="1"/>
</dbReference>
<gene>
    <name evidence="1" type="ORF">HY730_03720</name>
</gene>
<dbReference type="InterPro" id="IPR011059">
    <property type="entry name" value="Metal-dep_hydrolase_composite"/>
</dbReference>
<accession>A0A933LQ98</accession>
<dbReference type="GO" id="GO:0005829">
    <property type="term" value="C:cytosol"/>
    <property type="evidence" value="ECO:0007669"/>
    <property type="project" value="TreeGrafter"/>
</dbReference>
<organism evidence="1 2">
    <name type="scientific">Tectimicrobiota bacterium</name>
    <dbReference type="NCBI Taxonomy" id="2528274"/>
    <lineage>
        <taxon>Bacteria</taxon>
        <taxon>Pseudomonadati</taxon>
        <taxon>Nitrospinota/Tectimicrobiota group</taxon>
        <taxon>Candidatus Tectimicrobiota</taxon>
    </lineage>
</organism>
<dbReference type="PANTHER" id="PTHR11647">
    <property type="entry name" value="HYDRANTOINASE/DIHYDROPYRIMIDINASE FAMILY MEMBER"/>
    <property type="match status" value="1"/>
</dbReference>
<dbReference type="PANTHER" id="PTHR11647:SF1">
    <property type="entry name" value="COLLAPSIN RESPONSE MEDIATOR PROTEIN"/>
    <property type="match status" value="1"/>
</dbReference>
<dbReference type="EMBL" id="JACQWF010000166">
    <property type="protein sequence ID" value="MBI4595469.1"/>
    <property type="molecule type" value="Genomic_DNA"/>
</dbReference>
<sequence length="64" mass="6777">MERVDLLIKNGTVVFREGARPANLAIHQGKVAAVLSPNFVPDAARVIDAVGKHVIPGLVDPEGH</sequence>
<name>A0A933LQ98_UNCTE</name>
<dbReference type="Proteomes" id="UP000772181">
    <property type="component" value="Unassembled WGS sequence"/>
</dbReference>
<protein>
    <submittedName>
        <fullName evidence="1">Allantoinase AllB</fullName>
    </submittedName>
</protein>
<comment type="caution">
    <text evidence="1">The sequence shown here is derived from an EMBL/GenBank/DDBJ whole genome shotgun (WGS) entry which is preliminary data.</text>
</comment>
<dbReference type="InterPro" id="IPR050378">
    <property type="entry name" value="Metallo-dep_Hydrolases_sf"/>
</dbReference>
<dbReference type="GO" id="GO:0016812">
    <property type="term" value="F:hydrolase activity, acting on carbon-nitrogen (but not peptide) bonds, in cyclic amides"/>
    <property type="evidence" value="ECO:0007669"/>
    <property type="project" value="TreeGrafter"/>
</dbReference>
<dbReference type="Gene3D" id="2.30.40.10">
    <property type="entry name" value="Urease, subunit C, domain 1"/>
    <property type="match status" value="1"/>
</dbReference>
<evidence type="ECO:0000313" key="1">
    <source>
        <dbReference type="EMBL" id="MBI4595469.1"/>
    </source>
</evidence>